<evidence type="ECO:0000256" key="2">
    <source>
        <dbReference type="ARBA" id="ARBA00037999"/>
    </source>
</evidence>
<gene>
    <name evidence="6" type="ORF">MAG551_00996</name>
</gene>
<dbReference type="InterPro" id="IPR015422">
    <property type="entry name" value="PyrdxlP-dep_Trfase_small"/>
</dbReference>
<feature type="modified residue" description="N6-(pyridoxal phosphate)lysine" evidence="4">
    <location>
        <position position="196"/>
    </location>
</feature>
<dbReference type="CDD" id="cd00616">
    <property type="entry name" value="AHBA_syn"/>
    <property type="match status" value="1"/>
</dbReference>
<comment type="similarity">
    <text evidence="2 5">Belongs to the DegT/DnrJ/EryC1 family.</text>
</comment>
<dbReference type="FunFam" id="3.40.640.10:FF:000089">
    <property type="entry name" value="Aminotransferase, DegT/DnrJ/EryC1/StrS family"/>
    <property type="match status" value="1"/>
</dbReference>
<evidence type="ECO:0000256" key="4">
    <source>
        <dbReference type="PIRSR" id="PIRSR000390-2"/>
    </source>
</evidence>
<dbReference type="InterPro" id="IPR015421">
    <property type="entry name" value="PyrdxlP-dep_Trfase_major"/>
</dbReference>
<sequence length="377" mass="42741">MRNTESIIGNMKIPVFNLKRQYEQLKAELDNAFKCVFEKGIFVLGENVRLFEEEFAKYIGAGFAVGVGSGTEALHLSLKSYDIGAGDEVITVPNTAVPTISAISFTGAKPVFVDITPDTYTMDLKKVEEKITDKTRAILPVHLYGHTTEMDQVIKLADAHNLRIIEDACQAHGAKYNDNYAGAIGDMGCFSFYPTKNLGAYGDGGIIVTNNEELYKKLIMLRNYGEVEKFTSKIEGFNSRLDEIQAAVLRVKLRYLDEWTNRRMEIATQYRQLLYNSNVQLPCKRQWAKHVYHLFVIRVNKRNDLKDYLQERGVGTQIHYPIPIHLQEAYKKLGHKAGDFPISERNADEILSLPIYPELTTEEIETVAGLITKFQNI</sequence>
<accession>A0A941W225</accession>
<evidence type="ECO:0000256" key="1">
    <source>
        <dbReference type="ARBA" id="ARBA00022898"/>
    </source>
</evidence>
<dbReference type="InterPro" id="IPR015424">
    <property type="entry name" value="PyrdxlP-dep_Trfase"/>
</dbReference>
<name>A0A941W225_9BACT</name>
<evidence type="ECO:0000256" key="3">
    <source>
        <dbReference type="PIRSR" id="PIRSR000390-1"/>
    </source>
</evidence>
<dbReference type="PANTHER" id="PTHR30244:SF36">
    <property type="entry name" value="3-OXO-GLUCOSE-6-PHOSPHATE:GLUTAMATE AMINOTRANSFERASE"/>
    <property type="match status" value="1"/>
</dbReference>
<dbReference type="SUPFAM" id="SSF53383">
    <property type="entry name" value="PLP-dependent transferases"/>
    <property type="match status" value="1"/>
</dbReference>
<keyword evidence="1 4" id="KW-0663">Pyridoxal phosphate</keyword>
<dbReference type="InterPro" id="IPR000653">
    <property type="entry name" value="DegT/StrS_aminotransferase"/>
</dbReference>
<reference evidence="6" key="1">
    <citation type="journal article" date="2021" name="ISME J.">
        <title>Fine-scale metabolic discontinuity in a stratified prokaryote microbiome of a Red Sea deep halocline.</title>
        <authorList>
            <person name="Michoud G."/>
            <person name="Ngugi D.K."/>
            <person name="Barozzi A."/>
            <person name="Merlino G."/>
            <person name="Calleja M.L."/>
            <person name="Delgado-Huertas A."/>
            <person name="Moran X.A.G."/>
            <person name="Daffonchio D."/>
        </authorList>
    </citation>
    <scope>NUCLEOTIDE SEQUENCE</scope>
    <source>
        <strain evidence="6">SuakinDeep_MAG55_1</strain>
    </source>
</reference>
<dbReference type="Pfam" id="PF01041">
    <property type="entry name" value="DegT_DnrJ_EryC1"/>
    <property type="match status" value="1"/>
</dbReference>
<dbReference type="Gene3D" id="3.40.640.10">
    <property type="entry name" value="Type I PLP-dependent aspartate aminotransferase-like (Major domain)"/>
    <property type="match status" value="1"/>
</dbReference>
<dbReference type="PIRSF" id="PIRSF000390">
    <property type="entry name" value="PLP_StrS"/>
    <property type="match status" value="1"/>
</dbReference>
<dbReference type="EMBL" id="JAANXD010000042">
    <property type="protein sequence ID" value="MBS1257943.1"/>
    <property type="molecule type" value="Genomic_DNA"/>
</dbReference>
<comment type="caution">
    <text evidence="6">The sequence shown here is derived from an EMBL/GenBank/DDBJ whole genome shotgun (WGS) entry which is preliminary data.</text>
</comment>
<organism evidence="6 7">
    <name type="scientific">Candidatus Scalindua arabica</name>
    <dbReference type="NCBI Taxonomy" id="1127984"/>
    <lineage>
        <taxon>Bacteria</taxon>
        <taxon>Pseudomonadati</taxon>
        <taxon>Planctomycetota</taxon>
        <taxon>Candidatus Brocadiia</taxon>
        <taxon>Candidatus Brocadiales</taxon>
        <taxon>Candidatus Scalinduaceae</taxon>
        <taxon>Candidatus Scalindua</taxon>
    </lineage>
</organism>
<evidence type="ECO:0000313" key="7">
    <source>
        <dbReference type="Proteomes" id="UP000722750"/>
    </source>
</evidence>
<evidence type="ECO:0000256" key="5">
    <source>
        <dbReference type="RuleBase" id="RU004508"/>
    </source>
</evidence>
<proteinExistence type="inferred from homology"/>
<dbReference type="GO" id="GO:0008483">
    <property type="term" value="F:transaminase activity"/>
    <property type="evidence" value="ECO:0007669"/>
    <property type="project" value="TreeGrafter"/>
</dbReference>
<protein>
    <submittedName>
        <fullName evidence="6">dTDP-3-amino-3,4,6-trideoxy-alpha-D-glucose transaminase</fullName>
    </submittedName>
</protein>
<evidence type="ECO:0000313" key="6">
    <source>
        <dbReference type="EMBL" id="MBS1257943.1"/>
    </source>
</evidence>
<dbReference type="Gene3D" id="3.90.1150.10">
    <property type="entry name" value="Aspartate Aminotransferase, domain 1"/>
    <property type="match status" value="1"/>
</dbReference>
<dbReference type="GO" id="GO:0030170">
    <property type="term" value="F:pyridoxal phosphate binding"/>
    <property type="evidence" value="ECO:0007669"/>
    <property type="project" value="UniProtKB-ARBA"/>
</dbReference>
<dbReference type="AlphaFoldDB" id="A0A941W225"/>
<dbReference type="Proteomes" id="UP000722750">
    <property type="component" value="Unassembled WGS sequence"/>
</dbReference>
<dbReference type="PANTHER" id="PTHR30244">
    <property type="entry name" value="TRANSAMINASE"/>
    <property type="match status" value="1"/>
</dbReference>
<dbReference type="GO" id="GO:0000271">
    <property type="term" value="P:polysaccharide biosynthetic process"/>
    <property type="evidence" value="ECO:0007669"/>
    <property type="project" value="TreeGrafter"/>
</dbReference>
<feature type="active site" description="Proton acceptor" evidence="3">
    <location>
        <position position="196"/>
    </location>
</feature>